<dbReference type="FunFam" id="3.30.70.270:FF:000001">
    <property type="entry name" value="Diguanylate cyclase domain protein"/>
    <property type="match status" value="1"/>
</dbReference>
<dbReference type="InterPro" id="IPR050469">
    <property type="entry name" value="Diguanylate_Cyclase"/>
</dbReference>
<dbReference type="EC" id="2.7.7.65" evidence="2"/>
<feature type="transmembrane region" description="Helical" evidence="4">
    <location>
        <begin position="87"/>
        <end position="107"/>
    </location>
</feature>
<feature type="transmembrane region" description="Helical" evidence="4">
    <location>
        <begin position="59"/>
        <end position="81"/>
    </location>
</feature>
<dbReference type="Pfam" id="PF00990">
    <property type="entry name" value="GGDEF"/>
    <property type="match status" value="1"/>
</dbReference>
<dbReference type="RefSeq" id="WP_138478834.1">
    <property type="nucleotide sequence ID" value="NZ_PPSW01000006.1"/>
</dbReference>
<dbReference type="PANTHER" id="PTHR45138">
    <property type="entry name" value="REGULATORY COMPONENTS OF SENSORY TRANSDUCTION SYSTEM"/>
    <property type="match status" value="1"/>
</dbReference>
<feature type="transmembrane region" description="Helical" evidence="4">
    <location>
        <begin position="200"/>
        <end position="224"/>
    </location>
</feature>
<keyword evidence="4" id="KW-0472">Membrane</keyword>
<accession>A0A5R9Q5W9</accession>
<protein>
    <recommendedName>
        <fullName evidence="2">diguanylate cyclase</fullName>
        <ecNumber evidence="2">2.7.7.65</ecNumber>
    </recommendedName>
</protein>
<dbReference type="OrthoDB" id="9813903at2"/>
<dbReference type="SUPFAM" id="SSF55073">
    <property type="entry name" value="Nucleotide cyclase"/>
    <property type="match status" value="1"/>
</dbReference>
<evidence type="ECO:0000259" key="5">
    <source>
        <dbReference type="PROSITE" id="PS50887"/>
    </source>
</evidence>
<proteinExistence type="predicted"/>
<reference evidence="6 7" key="1">
    <citation type="submission" date="2018-01" db="EMBL/GenBank/DDBJ databases">
        <title>Co-occurrence of chitin degradation, pigmentation and bioactivity in marine Pseudoalteromonas.</title>
        <authorList>
            <person name="Paulsen S."/>
            <person name="Gram L."/>
            <person name="Machado H."/>
        </authorList>
    </citation>
    <scope>NUCLEOTIDE SEQUENCE [LARGE SCALE GENOMIC DNA]</scope>
    <source>
        <strain evidence="6 7">S3663</strain>
    </source>
</reference>
<gene>
    <name evidence="6" type="ORF">C1E24_03695</name>
</gene>
<dbReference type="InterPro" id="IPR043128">
    <property type="entry name" value="Rev_trsase/Diguanyl_cyclase"/>
</dbReference>
<feature type="domain" description="GGDEF" evidence="5">
    <location>
        <begin position="253"/>
        <end position="386"/>
    </location>
</feature>
<dbReference type="Proteomes" id="UP000309186">
    <property type="component" value="Unassembled WGS sequence"/>
</dbReference>
<dbReference type="GO" id="GO:0052621">
    <property type="term" value="F:diguanylate cyclase activity"/>
    <property type="evidence" value="ECO:0007669"/>
    <property type="project" value="UniProtKB-EC"/>
</dbReference>
<feature type="transmembrane region" description="Helical" evidence="4">
    <location>
        <begin position="144"/>
        <end position="163"/>
    </location>
</feature>
<dbReference type="SMART" id="SM00267">
    <property type="entry name" value="GGDEF"/>
    <property type="match status" value="1"/>
</dbReference>
<evidence type="ECO:0000256" key="2">
    <source>
        <dbReference type="ARBA" id="ARBA00012528"/>
    </source>
</evidence>
<evidence type="ECO:0000256" key="3">
    <source>
        <dbReference type="ARBA" id="ARBA00034247"/>
    </source>
</evidence>
<organism evidence="6 7">
    <name type="scientific">Pseudoalteromonas phenolica</name>
    <dbReference type="NCBI Taxonomy" id="161398"/>
    <lineage>
        <taxon>Bacteria</taxon>
        <taxon>Pseudomonadati</taxon>
        <taxon>Pseudomonadota</taxon>
        <taxon>Gammaproteobacteria</taxon>
        <taxon>Alteromonadales</taxon>
        <taxon>Pseudoalteromonadaceae</taxon>
        <taxon>Pseudoalteromonas</taxon>
    </lineage>
</organism>
<dbReference type="PANTHER" id="PTHR45138:SF9">
    <property type="entry name" value="DIGUANYLATE CYCLASE DGCM-RELATED"/>
    <property type="match status" value="1"/>
</dbReference>
<evidence type="ECO:0000313" key="6">
    <source>
        <dbReference type="EMBL" id="TLX48563.1"/>
    </source>
</evidence>
<keyword evidence="4" id="KW-0812">Transmembrane</keyword>
<dbReference type="CDD" id="cd01949">
    <property type="entry name" value="GGDEF"/>
    <property type="match status" value="1"/>
</dbReference>
<keyword evidence="4" id="KW-1133">Transmembrane helix</keyword>
<dbReference type="InterPro" id="IPR000160">
    <property type="entry name" value="GGDEF_dom"/>
</dbReference>
<evidence type="ECO:0000256" key="4">
    <source>
        <dbReference type="SAM" id="Phobius"/>
    </source>
</evidence>
<name>A0A5R9Q5W9_9GAMM</name>
<sequence>MVNSTDSININNGNKRKWQLNTFLKLLGLEQNILLDLLSSNNHSNDFTQKRSIYIRKRLWVMCIFFAISVPFFSIYDFYAFEYAQATTILISRLVLSASLLAMAYFIKKCCSALLIKKVVALSFFLPSLFYLASMMTFDSLNDVPFIFSMLPFLILAMVGLFPLTIRGSLILMAFIFCPFAIVQSLFYQGDVWSLFNNTWLFVLFAGISLWLQIAQLSMLMHLYRESTVDPLTKLINRRVLLRSIEHLKSEANKFSVIMFDLDRFKRINDTFGHIAGDKVLKEAASVLSNSVRSTDIVSRYGGEEFLIVLPHKSNAQALKLANEIATRLRETPIAVSKAQSLCVTSSIGVTEYRSGETTENIFKRVDELLYDAKEQGRDRVISDAA</sequence>
<dbReference type="InterPro" id="IPR029787">
    <property type="entry name" value="Nucleotide_cyclase"/>
</dbReference>
<dbReference type="AlphaFoldDB" id="A0A5R9Q5W9"/>
<evidence type="ECO:0000256" key="1">
    <source>
        <dbReference type="ARBA" id="ARBA00001946"/>
    </source>
</evidence>
<dbReference type="PROSITE" id="PS50887">
    <property type="entry name" value="GGDEF"/>
    <property type="match status" value="1"/>
</dbReference>
<dbReference type="EMBL" id="PPSW01000006">
    <property type="protein sequence ID" value="TLX48563.1"/>
    <property type="molecule type" value="Genomic_DNA"/>
</dbReference>
<dbReference type="Gene3D" id="3.30.70.270">
    <property type="match status" value="1"/>
</dbReference>
<comment type="caution">
    <text evidence="6">The sequence shown here is derived from an EMBL/GenBank/DDBJ whole genome shotgun (WGS) entry which is preliminary data.</text>
</comment>
<comment type="catalytic activity">
    <reaction evidence="3">
        <text>2 GTP = 3',3'-c-di-GMP + 2 diphosphate</text>
        <dbReference type="Rhea" id="RHEA:24898"/>
        <dbReference type="ChEBI" id="CHEBI:33019"/>
        <dbReference type="ChEBI" id="CHEBI:37565"/>
        <dbReference type="ChEBI" id="CHEBI:58805"/>
        <dbReference type="EC" id="2.7.7.65"/>
    </reaction>
</comment>
<evidence type="ECO:0000313" key="7">
    <source>
        <dbReference type="Proteomes" id="UP000309186"/>
    </source>
</evidence>
<feature type="transmembrane region" description="Helical" evidence="4">
    <location>
        <begin position="170"/>
        <end position="188"/>
    </location>
</feature>
<comment type="cofactor">
    <cofactor evidence="1">
        <name>Mg(2+)</name>
        <dbReference type="ChEBI" id="CHEBI:18420"/>
    </cofactor>
</comment>
<feature type="transmembrane region" description="Helical" evidence="4">
    <location>
        <begin position="119"/>
        <end position="138"/>
    </location>
</feature>
<dbReference type="NCBIfam" id="TIGR00254">
    <property type="entry name" value="GGDEF"/>
    <property type="match status" value="1"/>
</dbReference>